<keyword evidence="6" id="KW-1185">Reference proteome</keyword>
<dbReference type="InterPro" id="IPR017896">
    <property type="entry name" value="4Fe4S_Fe-S-bd"/>
</dbReference>
<dbReference type="Pfam" id="PF13237">
    <property type="entry name" value="Fer4_10"/>
    <property type="match status" value="1"/>
</dbReference>
<evidence type="ECO:0000259" key="4">
    <source>
        <dbReference type="PROSITE" id="PS51379"/>
    </source>
</evidence>
<keyword evidence="3" id="KW-0411">Iron-sulfur</keyword>
<organism evidence="5 6">
    <name type="scientific">Clostridium bornimense</name>
    <dbReference type="NCBI Taxonomy" id="1216932"/>
    <lineage>
        <taxon>Bacteria</taxon>
        <taxon>Bacillati</taxon>
        <taxon>Bacillota</taxon>
        <taxon>Clostridia</taxon>
        <taxon>Eubacteriales</taxon>
        <taxon>Clostridiaceae</taxon>
        <taxon>Clostridium</taxon>
    </lineage>
</organism>
<dbReference type="Proteomes" id="UP000019426">
    <property type="component" value="Chromosome M2/40_rep2"/>
</dbReference>
<dbReference type="Pfam" id="PF12724">
    <property type="entry name" value="Flavodoxin_5"/>
    <property type="match status" value="1"/>
</dbReference>
<dbReference type="GO" id="GO:0051536">
    <property type="term" value="F:iron-sulfur cluster binding"/>
    <property type="evidence" value="ECO:0007669"/>
    <property type="project" value="UniProtKB-KW"/>
</dbReference>
<keyword evidence="2" id="KW-0408">Iron</keyword>
<proteinExistence type="predicted"/>
<reference evidence="5 6" key="1">
    <citation type="submission" date="2013-11" db="EMBL/GenBank/DDBJ databases">
        <title>Complete genome sequence of Clostridum sp. M2/40.</title>
        <authorList>
            <person name="Wibberg D."/>
            <person name="Puehler A."/>
            <person name="Schlueter A."/>
        </authorList>
    </citation>
    <scope>NUCLEOTIDE SEQUENCE [LARGE SCALE GENOMIC DNA]</scope>
    <source>
        <strain evidence="6">M2/40</strain>
    </source>
</reference>
<protein>
    <recommendedName>
        <fullName evidence="4">4Fe-4S ferredoxin-type domain-containing protein</fullName>
    </recommendedName>
</protein>
<feature type="domain" description="4Fe-4S ferredoxin-type" evidence="4">
    <location>
        <begin position="186"/>
        <end position="214"/>
    </location>
</feature>
<dbReference type="SUPFAM" id="SSF52218">
    <property type="entry name" value="Flavoproteins"/>
    <property type="match status" value="1"/>
</dbReference>
<evidence type="ECO:0000313" key="5">
    <source>
        <dbReference type="EMBL" id="CDM69992.1"/>
    </source>
</evidence>
<dbReference type="AlphaFoldDB" id="W6S6J6"/>
<dbReference type="PROSITE" id="PS00198">
    <property type="entry name" value="4FE4S_FER_1"/>
    <property type="match status" value="1"/>
</dbReference>
<evidence type="ECO:0000313" key="6">
    <source>
        <dbReference type="Proteomes" id="UP000019426"/>
    </source>
</evidence>
<dbReference type="KEGG" id="clt:CM240_2875"/>
<dbReference type="PANTHER" id="PTHR43122">
    <property type="entry name" value="FERREDOXIN SUBUNIT OF PYRUVATE:FLAVODOXIN OXIDOREDUCTASE-RELATED"/>
    <property type="match status" value="1"/>
</dbReference>
<dbReference type="PANTHER" id="PTHR43122:SF2">
    <property type="entry name" value="FERREDOXIN SUBUNIT OF PYRUVATE:FLAVODOXIN OXIDOREDUCTASE"/>
    <property type="match status" value="1"/>
</dbReference>
<dbReference type="InterPro" id="IPR029039">
    <property type="entry name" value="Flavoprotein-like_sf"/>
</dbReference>
<sequence length="266" mass="30422">MIIKRNSILYFSGTGNTYDVASKLAKRCNLKLINIASLIEEEELEIKCETIGIAFPIYYGGIPKIVNGIISKMKFYNEPYIFALSTYGGMPGNPFKILERILKEKEGTLGSGFLVNMPGNYLPRNGARRSSVQIRNFKRADKKIEEVTELIISKKVLQYEKSPYIIDRPFSNFLEKRIEKLSGYDVNFRVDDKCDNCGICIKICPVKNINVESGTLRWLEKCEQCMACIQYCPRKAIQYGKKTSKKKRYTNPNVDYLKVLLDNSAN</sequence>
<dbReference type="InterPro" id="IPR026816">
    <property type="entry name" value="Flavodoxin_dom"/>
</dbReference>
<gene>
    <name evidence="5" type="ORF">CM240_2875</name>
</gene>
<dbReference type="NCBIfam" id="NF038196">
    <property type="entry name" value="ferrodoxin_EFR1"/>
    <property type="match status" value="1"/>
</dbReference>
<keyword evidence="1" id="KW-0479">Metal-binding</keyword>
<evidence type="ECO:0000256" key="1">
    <source>
        <dbReference type="ARBA" id="ARBA00022723"/>
    </source>
</evidence>
<evidence type="ECO:0000256" key="3">
    <source>
        <dbReference type="ARBA" id="ARBA00023014"/>
    </source>
</evidence>
<name>W6S6J6_9CLOT</name>
<evidence type="ECO:0000256" key="2">
    <source>
        <dbReference type="ARBA" id="ARBA00023004"/>
    </source>
</evidence>
<accession>W6S6J6</accession>
<dbReference type="Gene3D" id="3.30.70.20">
    <property type="match status" value="1"/>
</dbReference>
<dbReference type="RefSeq" id="WP_044040165.1">
    <property type="nucleotide sequence ID" value="NZ_HG917869.1"/>
</dbReference>
<dbReference type="HOGENOM" id="CLU_068049_0_0_9"/>
<dbReference type="InterPro" id="IPR001226">
    <property type="entry name" value="Flavodoxin_CS"/>
</dbReference>
<dbReference type="InterPro" id="IPR017900">
    <property type="entry name" value="4Fe4S_Fe_S_CS"/>
</dbReference>
<dbReference type="GO" id="GO:0010181">
    <property type="term" value="F:FMN binding"/>
    <property type="evidence" value="ECO:0007669"/>
    <property type="project" value="InterPro"/>
</dbReference>
<dbReference type="PROSITE" id="PS51379">
    <property type="entry name" value="4FE4S_FER_2"/>
    <property type="match status" value="2"/>
</dbReference>
<dbReference type="Gene3D" id="3.40.50.360">
    <property type="match status" value="1"/>
</dbReference>
<dbReference type="PROSITE" id="PS00201">
    <property type="entry name" value="FLAVODOXIN"/>
    <property type="match status" value="1"/>
</dbReference>
<dbReference type="PATRIC" id="fig|1216932.3.peg.2838"/>
<feature type="domain" description="4Fe-4S ferredoxin-type" evidence="4">
    <location>
        <begin position="220"/>
        <end position="242"/>
    </location>
</feature>
<dbReference type="SUPFAM" id="SSF54862">
    <property type="entry name" value="4Fe-4S ferredoxins"/>
    <property type="match status" value="1"/>
</dbReference>
<dbReference type="STRING" id="1216932.CM240_2875"/>
<dbReference type="EMBL" id="HG917869">
    <property type="protein sequence ID" value="CDM69992.1"/>
    <property type="molecule type" value="Genomic_DNA"/>
</dbReference>
<dbReference type="InterPro" id="IPR047964">
    <property type="entry name" value="EFR1-like"/>
</dbReference>
<dbReference type="GO" id="GO:0046872">
    <property type="term" value="F:metal ion binding"/>
    <property type="evidence" value="ECO:0007669"/>
    <property type="project" value="UniProtKB-KW"/>
</dbReference>
<dbReference type="OrthoDB" id="9813995at2"/>
<dbReference type="GO" id="GO:0009055">
    <property type="term" value="F:electron transfer activity"/>
    <property type="evidence" value="ECO:0007669"/>
    <property type="project" value="InterPro"/>
</dbReference>
<dbReference type="eggNOG" id="COG1149">
    <property type="taxonomic scope" value="Bacteria"/>
</dbReference>